<protein>
    <submittedName>
        <fullName evidence="1">Uncharacterized protein</fullName>
    </submittedName>
</protein>
<dbReference type="Proteomes" id="UP000245926">
    <property type="component" value="Chromosome"/>
</dbReference>
<evidence type="ECO:0000313" key="2">
    <source>
        <dbReference type="Proteomes" id="UP000245926"/>
    </source>
</evidence>
<sequence length="64" mass="7218">MLTILEELPPEDPAGKYDLFCELLNLEDAAHAAHVEQWLLDEVQIARETAGEEVLTSARECSRH</sequence>
<dbReference type="AlphaFoldDB" id="A0A2U8WB15"/>
<proteinExistence type="predicted"/>
<keyword evidence="2" id="KW-1185">Reference proteome</keyword>
<organism evidence="1 2">
    <name type="scientific">Methylobacterium durans</name>
    <dbReference type="NCBI Taxonomy" id="2202825"/>
    <lineage>
        <taxon>Bacteria</taxon>
        <taxon>Pseudomonadati</taxon>
        <taxon>Pseudomonadota</taxon>
        <taxon>Alphaproteobacteria</taxon>
        <taxon>Hyphomicrobiales</taxon>
        <taxon>Methylobacteriaceae</taxon>
        <taxon>Methylobacterium</taxon>
    </lineage>
</organism>
<dbReference type="KEGG" id="mets:DK389_26090"/>
<dbReference type="EMBL" id="CP029550">
    <property type="protein sequence ID" value="AWN43344.1"/>
    <property type="molecule type" value="Genomic_DNA"/>
</dbReference>
<accession>A0A2U8WB15</accession>
<reference evidence="2" key="1">
    <citation type="submission" date="2018-05" db="EMBL/GenBank/DDBJ databases">
        <title>Complete Genome Sequence of Methylobacterium sp. 17SD2-17.</title>
        <authorList>
            <person name="Srinivasan S."/>
        </authorList>
    </citation>
    <scope>NUCLEOTIDE SEQUENCE [LARGE SCALE GENOMIC DNA]</scope>
    <source>
        <strain evidence="2">17SD2-17</strain>
    </source>
</reference>
<name>A0A2U8WB15_9HYPH</name>
<gene>
    <name evidence="1" type="ORF">DK389_26090</name>
</gene>
<evidence type="ECO:0000313" key="1">
    <source>
        <dbReference type="EMBL" id="AWN43344.1"/>
    </source>
</evidence>